<dbReference type="Pfam" id="PF14450">
    <property type="entry name" value="FtsA"/>
    <property type="match status" value="1"/>
</dbReference>
<evidence type="ECO:0000313" key="8">
    <source>
        <dbReference type="EMBL" id="OUO56561.1"/>
    </source>
</evidence>
<dbReference type="GO" id="GO:0032153">
    <property type="term" value="C:cell division site"/>
    <property type="evidence" value="ECO:0007669"/>
    <property type="project" value="UniProtKB-UniRule"/>
</dbReference>
<dbReference type="RefSeq" id="WP_087288607.1">
    <property type="nucleotide sequence ID" value="NZ_NFJD01000003.1"/>
</dbReference>
<dbReference type="Pfam" id="PF02491">
    <property type="entry name" value="SHS2_FTSA"/>
    <property type="match status" value="1"/>
</dbReference>
<evidence type="ECO:0000256" key="1">
    <source>
        <dbReference type="ARBA" id="ARBA00022475"/>
    </source>
</evidence>
<dbReference type="OrthoDB" id="9768127at2"/>
<dbReference type="Proteomes" id="UP000196368">
    <property type="component" value="Unassembled WGS sequence"/>
</dbReference>
<evidence type="ECO:0000256" key="2">
    <source>
        <dbReference type="ARBA" id="ARBA00022618"/>
    </source>
</evidence>
<sequence>MAKTNIIAGLDVGSGKLTCIAAAHDFETNTLKVLAGRSVPCKGLRGGMVSDIRETSAAVTHILGSIERECNQEIGNLFVGVRGAHLESFSNHGTYNISRMDKEITQADMDLAIENAKAMPIKNDNEIINVIPQGYAIDKQKGITNPEGMEGSLLEVDVHITTGSSTHLNNLAKAIQRPGYKIDGTFYSLVPLADTVLTQEEKEIGALILDLGGETMSVGIYIDGILKFSRDIPYGCDLITSDLSRLLHTSRQNAKEIKEKYGVSFPTFLDEEGEIPVPSLDGRSTHNIKKSFVLDIIQPRVEELIEQVALCVENSGYKKLPVVGVVTGGGSLMPGITEHCVNILGLKEARRGVVQRDLITSDDEFFDPLYSTAMALAIYASDNSGYDDYSGGSYEKGSSFFGKLGKLFKGVDIFGG</sequence>
<comment type="subunit">
    <text evidence="5">Self-interacts. Interacts with FtsZ.</text>
</comment>
<dbReference type="HAMAP" id="MF_02033">
    <property type="entry name" value="FtsA"/>
    <property type="match status" value="1"/>
</dbReference>
<keyword evidence="1 5" id="KW-1003">Cell membrane</keyword>
<dbReference type="PIRSF" id="PIRSF003101">
    <property type="entry name" value="FtsA"/>
    <property type="match status" value="1"/>
</dbReference>
<protein>
    <recommendedName>
        <fullName evidence="5 6">Cell division protein FtsA</fullName>
    </recommendedName>
</protein>
<dbReference type="InterPro" id="IPR003494">
    <property type="entry name" value="SHS2_FtsA"/>
</dbReference>
<reference evidence="9" key="1">
    <citation type="submission" date="2017-04" db="EMBL/GenBank/DDBJ databases">
        <title>Function of individual gut microbiota members based on whole genome sequencing of pure cultures obtained from chicken caecum.</title>
        <authorList>
            <person name="Medvecky M."/>
            <person name="Cejkova D."/>
            <person name="Polansky O."/>
            <person name="Karasova D."/>
            <person name="Kubasova T."/>
            <person name="Cizek A."/>
            <person name="Rychlik I."/>
        </authorList>
    </citation>
    <scope>NUCLEOTIDE SEQUENCE [LARGE SCALE GENOMIC DNA]</scope>
    <source>
        <strain evidence="9">An273</strain>
    </source>
</reference>
<dbReference type="EMBL" id="NFJD01000003">
    <property type="protein sequence ID" value="OUO56561.1"/>
    <property type="molecule type" value="Genomic_DNA"/>
</dbReference>
<evidence type="ECO:0000256" key="3">
    <source>
        <dbReference type="ARBA" id="ARBA00023136"/>
    </source>
</evidence>
<evidence type="ECO:0000259" key="7">
    <source>
        <dbReference type="SMART" id="SM00842"/>
    </source>
</evidence>
<comment type="subcellular location">
    <subcellularLocation>
        <location evidence="5">Cell membrane</location>
        <topology evidence="5">Peripheral membrane protein</topology>
        <orientation evidence="5">Cytoplasmic side</orientation>
    </subcellularLocation>
    <text evidence="5">Localizes to the Z ring in an FtsZ-dependent manner. Targeted to the membrane through a conserved C-terminal amphipathic helix.</text>
</comment>
<evidence type="ECO:0000256" key="5">
    <source>
        <dbReference type="HAMAP-Rule" id="MF_02033"/>
    </source>
</evidence>
<name>A0A1Y4DMD4_9BACT</name>
<comment type="similarity">
    <text evidence="5 6">Belongs to the FtsA/MreB family.</text>
</comment>
<dbReference type="PANTHER" id="PTHR32432">
    <property type="entry name" value="CELL DIVISION PROTEIN FTSA-RELATED"/>
    <property type="match status" value="1"/>
</dbReference>
<feature type="domain" description="SHS2" evidence="7">
    <location>
        <begin position="7"/>
        <end position="198"/>
    </location>
</feature>
<keyword evidence="2 5" id="KW-0132">Cell division</keyword>
<proteinExistence type="inferred from homology"/>
<evidence type="ECO:0000256" key="4">
    <source>
        <dbReference type="ARBA" id="ARBA00023306"/>
    </source>
</evidence>
<evidence type="ECO:0000313" key="9">
    <source>
        <dbReference type="Proteomes" id="UP000196368"/>
    </source>
</evidence>
<dbReference type="InterPro" id="IPR050696">
    <property type="entry name" value="FtsA/MreB"/>
</dbReference>
<evidence type="ECO:0000256" key="6">
    <source>
        <dbReference type="PIRNR" id="PIRNR003101"/>
    </source>
</evidence>
<dbReference type="InterPro" id="IPR043129">
    <property type="entry name" value="ATPase_NBD"/>
</dbReference>
<gene>
    <name evidence="5" type="primary">ftsA</name>
    <name evidence="8" type="ORF">B5F75_05040</name>
</gene>
<accession>A0A1Y4DMD4</accession>
<dbReference type="Gene3D" id="3.30.420.40">
    <property type="match status" value="1"/>
</dbReference>
<dbReference type="CDD" id="cd24048">
    <property type="entry name" value="ASKHA_NBD_FtsA"/>
    <property type="match status" value="1"/>
</dbReference>
<dbReference type="AlphaFoldDB" id="A0A1Y4DMD4"/>
<dbReference type="GO" id="GO:0043093">
    <property type="term" value="P:FtsZ-dependent cytokinesis"/>
    <property type="evidence" value="ECO:0007669"/>
    <property type="project" value="UniProtKB-UniRule"/>
</dbReference>
<dbReference type="SUPFAM" id="SSF53067">
    <property type="entry name" value="Actin-like ATPase domain"/>
    <property type="match status" value="2"/>
</dbReference>
<comment type="function">
    <text evidence="5 6">Cell division protein that is involved in the assembly of the Z ring. May serve as a membrane anchor for the Z ring.</text>
</comment>
<dbReference type="GO" id="GO:0009898">
    <property type="term" value="C:cytoplasmic side of plasma membrane"/>
    <property type="evidence" value="ECO:0007669"/>
    <property type="project" value="UniProtKB-UniRule"/>
</dbReference>
<dbReference type="NCBIfam" id="TIGR01174">
    <property type="entry name" value="ftsA"/>
    <property type="match status" value="1"/>
</dbReference>
<dbReference type="SMART" id="SM00842">
    <property type="entry name" value="FtsA"/>
    <property type="match status" value="1"/>
</dbReference>
<dbReference type="InterPro" id="IPR020823">
    <property type="entry name" value="Cell_div_FtsA"/>
</dbReference>
<keyword evidence="4 5" id="KW-0131">Cell cycle</keyword>
<dbReference type="Gene3D" id="3.30.1490.110">
    <property type="match status" value="1"/>
</dbReference>
<comment type="caution">
    <text evidence="8">The sequence shown here is derived from an EMBL/GenBank/DDBJ whole genome shotgun (WGS) entry which is preliminary data.</text>
</comment>
<organism evidence="8 9">
    <name type="scientific">Candidatus Avelusimicrobium gallicola</name>
    <dbReference type="NCBI Taxonomy" id="2562704"/>
    <lineage>
        <taxon>Bacteria</taxon>
        <taxon>Pseudomonadati</taxon>
        <taxon>Elusimicrobiota</taxon>
        <taxon>Elusimicrobia</taxon>
        <taxon>Elusimicrobiales</taxon>
        <taxon>Elusimicrobiaceae</taxon>
        <taxon>Candidatus Avelusimicrobium</taxon>
    </lineage>
</organism>
<keyword evidence="3 5" id="KW-0472">Membrane</keyword>
<keyword evidence="9" id="KW-1185">Reference proteome</keyword>
<dbReference type="PANTHER" id="PTHR32432:SF4">
    <property type="entry name" value="CELL DIVISION PROTEIN FTSA"/>
    <property type="match status" value="1"/>
</dbReference>